<keyword evidence="2" id="KW-1185">Reference proteome</keyword>
<accession>A0ABN8D1J4</accession>
<sequence length="126" mass="14281">MTMHRHRRNYPYLAKKRRKQYALSMHFATANLHINSPLKLRLTMNALGGDANADPHINSPLKRRLTMNALGGDANADPHIFFSTPLKRQLGYFRKCSVDVGSNPLRRPLVPALHHNGYLARAAFPL</sequence>
<name>A0ABN8D1J4_9STRA</name>
<protein>
    <submittedName>
        <fullName evidence="1">Uncharacterized protein</fullName>
    </submittedName>
</protein>
<evidence type="ECO:0000313" key="1">
    <source>
        <dbReference type="EMBL" id="CAH0519052.1"/>
    </source>
</evidence>
<gene>
    <name evidence="1" type="ORF">PBS001_LOCUS5593</name>
</gene>
<comment type="caution">
    <text evidence="1">The sequence shown here is derived from an EMBL/GenBank/DDBJ whole genome shotgun (WGS) entry which is preliminary data.</text>
</comment>
<reference evidence="1 2" key="1">
    <citation type="submission" date="2021-11" db="EMBL/GenBank/DDBJ databases">
        <authorList>
            <person name="Islam A."/>
            <person name="Islam S."/>
            <person name="Flora M.S."/>
            <person name="Rahman M."/>
            <person name="Ziaur R.M."/>
            <person name="Epstein J.H."/>
            <person name="Hassan M."/>
            <person name="Klassen M."/>
            <person name="Woodard K."/>
            <person name="Webb A."/>
            <person name="Webby R.J."/>
            <person name="El Zowalaty M.E."/>
        </authorList>
    </citation>
    <scope>NUCLEOTIDE SEQUENCE [LARGE SCALE GENOMIC DNA]</scope>
    <source>
        <strain evidence="1">Pbs1</strain>
    </source>
</reference>
<organism evidence="1 2">
    <name type="scientific">Peronospora belbahrii</name>
    <dbReference type="NCBI Taxonomy" id="622444"/>
    <lineage>
        <taxon>Eukaryota</taxon>
        <taxon>Sar</taxon>
        <taxon>Stramenopiles</taxon>
        <taxon>Oomycota</taxon>
        <taxon>Peronosporomycetes</taxon>
        <taxon>Peronosporales</taxon>
        <taxon>Peronosporaceae</taxon>
        <taxon>Peronospora</taxon>
    </lineage>
</organism>
<evidence type="ECO:0000313" key="2">
    <source>
        <dbReference type="Proteomes" id="UP001158986"/>
    </source>
</evidence>
<proteinExistence type="predicted"/>
<dbReference type="Proteomes" id="UP001158986">
    <property type="component" value="Unassembled WGS sequence"/>
</dbReference>
<dbReference type="EMBL" id="CAKLCB010000278">
    <property type="protein sequence ID" value="CAH0519052.1"/>
    <property type="molecule type" value="Genomic_DNA"/>
</dbReference>